<gene>
    <name evidence="6" type="ORF">P73_1999</name>
</gene>
<evidence type="ECO:0000313" key="7">
    <source>
        <dbReference type="Proteomes" id="UP000031521"/>
    </source>
</evidence>
<dbReference type="OrthoDB" id="9803988at2"/>
<keyword evidence="3 4" id="KW-0732">Signal</keyword>
<reference evidence="6 7" key="1">
    <citation type="journal article" date="2014" name="Int. J. Syst. Evol. Microbiol.">
        <title>Celeribacter indicus sp. nov., a polycyclic aromatic hydrocarbon-degrading bacterium from deep-sea sediment and reclassification of Huaishuia halophila as Celeribacter halophilus comb. nov.</title>
        <authorList>
            <person name="Lai Q."/>
            <person name="Cao J."/>
            <person name="Yuan J."/>
            <person name="Li F."/>
            <person name="Shao Z."/>
        </authorList>
    </citation>
    <scope>NUCLEOTIDE SEQUENCE [LARGE SCALE GENOMIC DNA]</scope>
    <source>
        <strain evidence="6">P73</strain>
    </source>
</reference>
<sequence>MNMHTLRPSLGRLLSSAALLFGVAAAAPAPAQENVLRVVVPSSIEAKIPSGTGPAFNQGLLRNVFETLTVVSPDQKLLPGLATDWSVSDDKLTWTFRLREGVSFTDGTPFDADAVVRNIDYIMAPENRIPSLDNLGPLSGARKVDDHTVELTTSVPFSGLPVRLAHTVASMVSPASYDEYGADIPREIASGTGPFMLESFELPDRIVMTRNPDYWGGAPEIDGIDFDFINDGQTRLAGLLSGQADMNFYLSPIDRPRVAGNPDFEVLSVPSIRAFVAHLPMGLPAMQDRKVREALNLAIDREALANFIFSGSATALDSSIGPGQIGYRAAHQLPYDPERAEELFAEAGWSKNSDGILEKDGERFPTLTYLASNGRYPGDDALAQAVSGYLTEAGVPTELRIEEFATFIEDARNTARDAGWVTQIAWGFASEGASMLCQVYVESNPLDFGGYDNPELETACAEIDATFETDARIRLIEETAAWVMDDYPAIFLLAPTYEVATSTAFTGLQLSSSEYHSFAGVAPAE</sequence>
<dbReference type="STRING" id="1208324.P73_1999"/>
<dbReference type="PIRSF" id="PIRSF002741">
    <property type="entry name" value="MppA"/>
    <property type="match status" value="1"/>
</dbReference>
<evidence type="ECO:0000313" key="6">
    <source>
        <dbReference type="EMBL" id="AJE46714.1"/>
    </source>
</evidence>
<dbReference type="PANTHER" id="PTHR30290:SF83">
    <property type="entry name" value="ABC TRANSPORTER SUBSTRATE-BINDING PROTEIN"/>
    <property type="match status" value="1"/>
</dbReference>
<dbReference type="AlphaFoldDB" id="A0A0B5DUL7"/>
<dbReference type="GO" id="GO:0043190">
    <property type="term" value="C:ATP-binding cassette (ABC) transporter complex"/>
    <property type="evidence" value="ECO:0007669"/>
    <property type="project" value="InterPro"/>
</dbReference>
<organism evidence="6 7">
    <name type="scientific">Celeribacter indicus</name>
    <dbReference type="NCBI Taxonomy" id="1208324"/>
    <lineage>
        <taxon>Bacteria</taxon>
        <taxon>Pseudomonadati</taxon>
        <taxon>Pseudomonadota</taxon>
        <taxon>Alphaproteobacteria</taxon>
        <taxon>Rhodobacterales</taxon>
        <taxon>Roseobacteraceae</taxon>
        <taxon>Celeribacter</taxon>
    </lineage>
</organism>
<dbReference type="EMBL" id="CP004393">
    <property type="protein sequence ID" value="AJE46714.1"/>
    <property type="molecule type" value="Genomic_DNA"/>
</dbReference>
<proteinExistence type="inferred from homology"/>
<evidence type="ECO:0000256" key="3">
    <source>
        <dbReference type="ARBA" id="ARBA00022729"/>
    </source>
</evidence>
<comment type="similarity">
    <text evidence="2">Belongs to the bacterial solute-binding protein 5 family.</text>
</comment>
<evidence type="ECO:0000256" key="4">
    <source>
        <dbReference type="SAM" id="SignalP"/>
    </source>
</evidence>
<keyword evidence="7" id="KW-1185">Reference proteome</keyword>
<dbReference type="Pfam" id="PF00496">
    <property type="entry name" value="SBP_bac_5"/>
    <property type="match status" value="1"/>
</dbReference>
<feature type="signal peptide" evidence="4">
    <location>
        <begin position="1"/>
        <end position="31"/>
    </location>
</feature>
<dbReference type="InterPro" id="IPR000914">
    <property type="entry name" value="SBP_5_dom"/>
</dbReference>
<dbReference type="InterPro" id="IPR023765">
    <property type="entry name" value="SBP_5_CS"/>
</dbReference>
<dbReference type="PROSITE" id="PS01040">
    <property type="entry name" value="SBP_BACTERIAL_5"/>
    <property type="match status" value="1"/>
</dbReference>
<dbReference type="RefSeq" id="WP_043869469.1">
    <property type="nucleotide sequence ID" value="NZ_CP004393.1"/>
</dbReference>
<dbReference type="Gene3D" id="3.40.190.10">
    <property type="entry name" value="Periplasmic binding protein-like II"/>
    <property type="match status" value="1"/>
</dbReference>
<accession>A0A0B5DUL7</accession>
<dbReference type="GO" id="GO:1904680">
    <property type="term" value="F:peptide transmembrane transporter activity"/>
    <property type="evidence" value="ECO:0007669"/>
    <property type="project" value="TreeGrafter"/>
</dbReference>
<dbReference type="GO" id="GO:0030288">
    <property type="term" value="C:outer membrane-bounded periplasmic space"/>
    <property type="evidence" value="ECO:0007669"/>
    <property type="project" value="UniProtKB-ARBA"/>
</dbReference>
<dbReference type="InterPro" id="IPR039424">
    <property type="entry name" value="SBP_5"/>
</dbReference>
<protein>
    <submittedName>
        <fullName evidence="6">Extracellular solute-binding protein</fullName>
    </submittedName>
</protein>
<feature type="chain" id="PRO_5002100335" evidence="4">
    <location>
        <begin position="32"/>
        <end position="525"/>
    </location>
</feature>
<dbReference type="Proteomes" id="UP000031521">
    <property type="component" value="Chromosome"/>
</dbReference>
<dbReference type="InterPro" id="IPR030678">
    <property type="entry name" value="Peptide/Ni-bd"/>
</dbReference>
<dbReference type="Gene3D" id="3.10.105.10">
    <property type="entry name" value="Dipeptide-binding Protein, Domain 3"/>
    <property type="match status" value="1"/>
</dbReference>
<dbReference type="PANTHER" id="PTHR30290">
    <property type="entry name" value="PERIPLASMIC BINDING COMPONENT OF ABC TRANSPORTER"/>
    <property type="match status" value="1"/>
</dbReference>
<evidence type="ECO:0000259" key="5">
    <source>
        <dbReference type="Pfam" id="PF00496"/>
    </source>
</evidence>
<dbReference type="KEGG" id="cid:P73_1999"/>
<dbReference type="GO" id="GO:0015833">
    <property type="term" value="P:peptide transport"/>
    <property type="evidence" value="ECO:0007669"/>
    <property type="project" value="TreeGrafter"/>
</dbReference>
<evidence type="ECO:0000256" key="1">
    <source>
        <dbReference type="ARBA" id="ARBA00004418"/>
    </source>
</evidence>
<dbReference type="SUPFAM" id="SSF53850">
    <property type="entry name" value="Periplasmic binding protein-like II"/>
    <property type="match status" value="1"/>
</dbReference>
<feature type="domain" description="Solute-binding protein family 5" evidence="5">
    <location>
        <begin position="77"/>
        <end position="420"/>
    </location>
</feature>
<name>A0A0B5DUL7_9RHOB</name>
<dbReference type="HOGENOM" id="CLU_017028_7_3_5"/>
<evidence type="ECO:0000256" key="2">
    <source>
        <dbReference type="ARBA" id="ARBA00005695"/>
    </source>
</evidence>
<comment type="subcellular location">
    <subcellularLocation>
        <location evidence="1">Periplasm</location>
    </subcellularLocation>
</comment>